<dbReference type="Gene3D" id="3.30.160.150">
    <property type="entry name" value="Lipoprotein like domain"/>
    <property type="match status" value="1"/>
</dbReference>
<dbReference type="AlphaFoldDB" id="A0A921NXG0"/>
<protein>
    <submittedName>
        <fullName evidence="1">Secreted periplasmic protein</fullName>
    </submittedName>
</protein>
<accession>A0A921NXG0</accession>
<proteinExistence type="predicted"/>
<dbReference type="GO" id="GO:0019867">
    <property type="term" value="C:outer membrane"/>
    <property type="evidence" value="ECO:0007669"/>
    <property type="project" value="InterPro"/>
</dbReference>
<reference evidence="1" key="1">
    <citation type="submission" date="2013-03" db="EMBL/GenBank/DDBJ databases">
        <title>Genome Sequence of the Profundibacterium mesophilum strain KAUST100406-0324T from Red Sea, a novel genus in the family Rhodobacteraceae.</title>
        <authorList>
            <person name="Essack M."/>
            <person name="Alam I."/>
            <person name="Lafi F."/>
            <person name="Alawi W."/>
            <person name="Kamanu F."/>
            <person name="Al-Suwailem A."/>
            <person name="Lee O.O."/>
            <person name="Xu Y."/>
            <person name="Bajic V."/>
            <person name="Qian P.-Y."/>
            <person name="Archer J."/>
        </authorList>
    </citation>
    <scope>NUCLEOTIDE SEQUENCE</scope>
    <source>
        <strain evidence="1">KAUST100406-0324</strain>
    </source>
</reference>
<dbReference type="EMBL" id="APKE01000014">
    <property type="protein sequence ID" value="KAF0676524.1"/>
    <property type="molecule type" value="Genomic_DNA"/>
</dbReference>
<organism evidence="1 2">
    <name type="scientific">Profundibacterium mesophilum KAUST100406-0324</name>
    <dbReference type="NCBI Taxonomy" id="1037889"/>
    <lineage>
        <taxon>Bacteria</taxon>
        <taxon>Pseudomonadati</taxon>
        <taxon>Pseudomonadota</taxon>
        <taxon>Alphaproteobacteria</taxon>
        <taxon>Rhodobacterales</taxon>
        <taxon>Roseobacteraceae</taxon>
        <taxon>Profundibacterium</taxon>
    </lineage>
</organism>
<name>A0A921NXG0_9RHOB</name>
<evidence type="ECO:0000313" key="1">
    <source>
        <dbReference type="EMBL" id="KAF0676524.1"/>
    </source>
</evidence>
<dbReference type="Proteomes" id="UP000698242">
    <property type="component" value="Unassembled WGS sequence"/>
</dbReference>
<gene>
    <name evidence="1" type="ORF">PMES_01256</name>
</gene>
<dbReference type="InterPro" id="IPR006311">
    <property type="entry name" value="TAT_signal"/>
</dbReference>
<dbReference type="Pfam" id="PF04390">
    <property type="entry name" value="LptE"/>
    <property type="match status" value="1"/>
</dbReference>
<keyword evidence="2" id="KW-1185">Reference proteome</keyword>
<sequence>MSSSDRRKLLTGLAGFAMLAGCGFSPVYGPGGQAEGLRGLIRTDPPADAQGYTLVRRIEERLGRPENPAFGLSASVLTEQAALAVTPDQETTRYQLRGTMIWSLTRIADGASAASGTLHRATAYSAPVFSADRGSIAGNTVSVLTAEQDARRRLMVILADDLVSHLLATAPDWQR</sequence>
<dbReference type="PROSITE" id="PS51318">
    <property type="entry name" value="TAT"/>
    <property type="match status" value="1"/>
</dbReference>
<dbReference type="PROSITE" id="PS51257">
    <property type="entry name" value="PROKAR_LIPOPROTEIN"/>
    <property type="match status" value="1"/>
</dbReference>
<dbReference type="InterPro" id="IPR007485">
    <property type="entry name" value="LPS_assembly_LptE"/>
</dbReference>
<comment type="caution">
    <text evidence="1">The sequence shown here is derived from an EMBL/GenBank/DDBJ whole genome shotgun (WGS) entry which is preliminary data.</text>
</comment>
<evidence type="ECO:0000313" key="2">
    <source>
        <dbReference type="Proteomes" id="UP000698242"/>
    </source>
</evidence>
<dbReference type="RefSeq" id="WP_159964650.1">
    <property type="nucleotide sequence ID" value="NZ_APKE01000014.1"/>
</dbReference>
<dbReference type="GO" id="GO:0043165">
    <property type="term" value="P:Gram-negative-bacterium-type cell outer membrane assembly"/>
    <property type="evidence" value="ECO:0007669"/>
    <property type="project" value="InterPro"/>
</dbReference>
<dbReference type="OrthoDB" id="7629596at2"/>